<dbReference type="Gene3D" id="3.40.50.1820">
    <property type="entry name" value="alpha/beta hydrolase"/>
    <property type="match status" value="1"/>
</dbReference>
<accession>A0A7S8C2H9</accession>
<dbReference type="KEGG" id="kmn:HW532_05430"/>
<dbReference type="AlphaFoldDB" id="A0A7S8C2H9"/>
<protein>
    <submittedName>
        <fullName evidence="2">Alpha/beta hydrolase</fullName>
    </submittedName>
</protein>
<evidence type="ECO:0000259" key="1">
    <source>
        <dbReference type="Pfam" id="PF12146"/>
    </source>
</evidence>
<dbReference type="Proteomes" id="UP000593594">
    <property type="component" value="Chromosome"/>
</dbReference>
<gene>
    <name evidence="2" type="ORF">HW532_05430</name>
</gene>
<dbReference type="GO" id="GO:0016787">
    <property type="term" value="F:hydrolase activity"/>
    <property type="evidence" value="ECO:0007669"/>
    <property type="project" value="UniProtKB-KW"/>
</dbReference>
<dbReference type="EMBL" id="CP058214">
    <property type="protein sequence ID" value="QPC42190.1"/>
    <property type="molecule type" value="Genomic_DNA"/>
</dbReference>
<proteinExistence type="predicted"/>
<organism evidence="2 3">
    <name type="scientific">Kaustia mangrovi</name>
    <dbReference type="NCBI Taxonomy" id="2593653"/>
    <lineage>
        <taxon>Bacteria</taxon>
        <taxon>Pseudomonadati</taxon>
        <taxon>Pseudomonadota</taxon>
        <taxon>Alphaproteobacteria</taxon>
        <taxon>Hyphomicrobiales</taxon>
        <taxon>Parvibaculaceae</taxon>
        <taxon>Kaustia</taxon>
    </lineage>
</organism>
<dbReference type="RefSeq" id="WP_213163422.1">
    <property type="nucleotide sequence ID" value="NZ_CP058214.1"/>
</dbReference>
<reference evidence="2 3" key="1">
    <citation type="submission" date="2020-06" db="EMBL/GenBank/DDBJ databases">
        <title>Genome sequence of 2 isolates from Red Sea Mangroves.</title>
        <authorList>
            <person name="Sefrji F."/>
            <person name="Michoud G."/>
            <person name="Merlino G."/>
            <person name="Daffonchio D."/>
        </authorList>
    </citation>
    <scope>NUCLEOTIDE SEQUENCE [LARGE SCALE GENOMIC DNA]</scope>
    <source>
        <strain evidence="2 3">R1DC25</strain>
    </source>
</reference>
<dbReference type="SUPFAM" id="SSF53474">
    <property type="entry name" value="alpha/beta-Hydrolases"/>
    <property type="match status" value="1"/>
</dbReference>
<dbReference type="InterPro" id="IPR029058">
    <property type="entry name" value="AB_hydrolase_fold"/>
</dbReference>
<name>A0A7S8C2H9_9HYPH</name>
<dbReference type="InterPro" id="IPR051044">
    <property type="entry name" value="MAG_DAG_Lipase"/>
</dbReference>
<evidence type="ECO:0000313" key="3">
    <source>
        <dbReference type="Proteomes" id="UP000593594"/>
    </source>
</evidence>
<keyword evidence="3" id="KW-1185">Reference proteome</keyword>
<sequence length="321" mass="35474">MELVETSGNPRPEGLEGGTIKTRDNLRLRYATCGIHDKPNRGTVCLFQGRGEFIEKYYEPIARLRERDFAVATLDWRGQGGSERLLNNPRKGHIRRFAQYDEDLATFMREVVLPDCPPPYYALAHSMGGNIVLRALATRTWFSKVVTVAPLVGLAPHGAPWKLVRAVTAVAVMIGLGRLYVPGHGSRLPRAKDFKDNPLTSDERRFLRTAAVLDSASYLGVGGPTIGWVNAALAATARLRHMATQTPFRTPVLIVTPGDDRVVSPEAIAAFAHGLSILPAVTVDKARHELLMERDLFQSQFWAAFDSFVHEHRDALRASAA</sequence>
<dbReference type="InterPro" id="IPR022742">
    <property type="entry name" value="Hydrolase_4"/>
</dbReference>
<dbReference type="PANTHER" id="PTHR11614">
    <property type="entry name" value="PHOSPHOLIPASE-RELATED"/>
    <property type="match status" value="1"/>
</dbReference>
<evidence type="ECO:0000313" key="2">
    <source>
        <dbReference type="EMBL" id="QPC42190.1"/>
    </source>
</evidence>
<feature type="domain" description="Serine aminopeptidase S33" evidence="1">
    <location>
        <begin position="39"/>
        <end position="295"/>
    </location>
</feature>
<keyword evidence="2" id="KW-0378">Hydrolase</keyword>
<dbReference type="Pfam" id="PF12146">
    <property type="entry name" value="Hydrolase_4"/>
    <property type="match status" value="1"/>
</dbReference>